<dbReference type="PANTHER" id="PTHR45931">
    <property type="entry name" value="SI:CH211-59O9.10"/>
    <property type="match status" value="1"/>
</dbReference>
<evidence type="ECO:0000256" key="2">
    <source>
        <dbReference type="ARBA" id="ARBA00022771"/>
    </source>
</evidence>
<dbReference type="PROSITE" id="PS50089">
    <property type="entry name" value="ZF_RING_2"/>
    <property type="match status" value="1"/>
</dbReference>
<comment type="caution">
    <text evidence="6">The sequence shown here is derived from an EMBL/GenBank/DDBJ whole genome shotgun (WGS) entry which is preliminary data.</text>
</comment>
<dbReference type="InterPro" id="IPR051834">
    <property type="entry name" value="RING_finger_E3_ligase"/>
</dbReference>
<reference evidence="6" key="1">
    <citation type="journal article" date="2021" name="Cell">
        <title>Tracing the genetic footprints of vertebrate landing in non-teleost ray-finned fishes.</title>
        <authorList>
            <person name="Bi X."/>
            <person name="Wang K."/>
            <person name="Yang L."/>
            <person name="Pan H."/>
            <person name="Jiang H."/>
            <person name="Wei Q."/>
            <person name="Fang M."/>
            <person name="Yu H."/>
            <person name="Zhu C."/>
            <person name="Cai Y."/>
            <person name="He Y."/>
            <person name="Gan X."/>
            <person name="Zeng H."/>
            <person name="Yu D."/>
            <person name="Zhu Y."/>
            <person name="Jiang H."/>
            <person name="Qiu Q."/>
            <person name="Yang H."/>
            <person name="Zhang Y.E."/>
            <person name="Wang W."/>
            <person name="Zhu M."/>
            <person name="He S."/>
            <person name="Zhang G."/>
        </authorList>
    </citation>
    <scope>NUCLEOTIDE SEQUENCE</scope>
    <source>
        <strain evidence="6">Bchr_001</strain>
    </source>
</reference>
<evidence type="ECO:0000256" key="3">
    <source>
        <dbReference type="ARBA" id="ARBA00022833"/>
    </source>
</evidence>
<dbReference type="SUPFAM" id="SSF57850">
    <property type="entry name" value="RING/U-box"/>
    <property type="match status" value="1"/>
</dbReference>
<dbReference type="InterPro" id="IPR013083">
    <property type="entry name" value="Znf_RING/FYVE/PHD"/>
</dbReference>
<proteinExistence type="predicted"/>
<keyword evidence="2 4" id="KW-0863">Zinc-finger</keyword>
<keyword evidence="6" id="KW-0436">Ligase</keyword>
<accession>A0ABS2Z2Y1</accession>
<dbReference type="PANTHER" id="PTHR45931:SF3">
    <property type="entry name" value="RING ZINC FINGER-CONTAINING PROTEIN"/>
    <property type="match status" value="1"/>
</dbReference>
<evidence type="ECO:0000256" key="1">
    <source>
        <dbReference type="ARBA" id="ARBA00022723"/>
    </source>
</evidence>
<organism evidence="6 7">
    <name type="scientific">Polypterus senegalus</name>
    <name type="common">Senegal bichir</name>
    <dbReference type="NCBI Taxonomy" id="55291"/>
    <lineage>
        <taxon>Eukaryota</taxon>
        <taxon>Metazoa</taxon>
        <taxon>Chordata</taxon>
        <taxon>Craniata</taxon>
        <taxon>Vertebrata</taxon>
        <taxon>Euteleostomi</taxon>
        <taxon>Actinopterygii</taxon>
        <taxon>Polypteriformes</taxon>
        <taxon>Polypteridae</taxon>
        <taxon>Polypterus</taxon>
    </lineage>
</organism>
<evidence type="ECO:0000259" key="5">
    <source>
        <dbReference type="PROSITE" id="PS50089"/>
    </source>
</evidence>
<sequence length="301" mass="33014">MFALQFVSTESTMIDKIKVIASFYGQSEVSTGAQGDLSRQSAAEIVENSSENDWGDATMQFESLGMAEEASPLLEASLPGSPIDADEPSRASSPEHRTLWAIDRFSHLPPDGNQVAYRTLSCIRMEGTCRFIGEICIPILNCAPGAMDLAKKIMVWHLNSEVIEDEIEYLLSEDTDTTVLEVLGMARDMDTAEGKSPEVNSQEGGGPPHIRLTYDFEIIYPDDHHPCGLSAEQLESLPTKAFEGNGFLTTCSVCLATFNNGDLLRHLPCTHNFHVECIDQWLFVNSTCPVCRSKVTSSAVI</sequence>
<keyword evidence="1" id="KW-0479">Metal-binding</keyword>
<protein>
    <submittedName>
        <fullName evidence="6">RF12A ligase</fullName>
    </submittedName>
</protein>
<feature type="non-terminal residue" evidence="6">
    <location>
        <position position="1"/>
    </location>
</feature>
<evidence type="ECO:0000313" key="7">
    <source>
        <dbReference type="Proteomes" id="UP001166052"/>
    </source>
</evidence>
<dbReference type="SMART" id="SM00184">
    <property type="entry name" value="RING"/>
    <property type="match status" value="1"/>
</dbReference>
<feature type="domain" description="RING-type" evidence="5">
    <location>
        <begin position="251"/>
        <end position="292"/>
    </location>
</feature>
<evidence type="ECO:0000256" key="4">
    <source>
        <dbReference type="PROSITE-ProRule" id="PRU00175"/>
    </source>
</evidence>
<evidence type="ECO:0000313" key="6">
    <source>
        <dbReference type="EMBL" id="MBN3293416.1"/>
    </source>
</evidence>
<name>A0ABS2Z2Y1_POLSE</name>
<dbReference type="EMBL" id="JAAWVN010021421">
    <property type="protein sequence ID" value="MBN3293416.1"/>
    <property type="molecule type" value="Genomic_DNA"/>
</dbReference>
<keyword evidence="7" id="KW-1185">Reference proteome</keyword>
<dbReference type="GO" id="GO:0016874">
    <property type="term" value="F:ligase activity"/>
    <property type="evidence" value="ECO:0007669"/>
    <property type="project" value="UniProtKB-KW"/>
</dbReference>
<dbReference type="Gene3D" id="3.30.40.10">
    <property type="entry name" value="Zinc/RING finger domain, C3HC4 (zinc finger)"/>
    <property type="match status" value="1"/>
</dbReference>
<dbReference type="Proteomes" id="UP001166052">
    <property type="component" value="Unassembled WGS sequence"/>
</dbReference>
<feature type="non-terminal residue" evidence="6">
    <location>
        <position position="301"/>
    </location>
</feature>
<dbReference type="Pfam" id="PF13639">
    <property type="entry name" value="zf-RING_2"/>
    <property type="match status" value="1"/>
</dbReference>
<gene>
    <name evidence="6" type="primary">Rnf12a_0</name>
    <name evidence="6" type="ORF">GTO92_0010703</name>
</gene>
<keyword evidence="3" id="KW-0862">Zinc</keyword>
<dbReference type="InterPro" id="IPR001841">
    <property type="entry name" value="Znf_RING"/>
</dbReference>